<gene>
    <name evidence="2" type="ORF">H8L32_05470</name>
</gene>
<sequence>MNKITSVLNHITTKKLVLVASMAIFSASNAMAFSETEFRAAVKQLIASPGSGPESGISHDQYVANAVSTWLNQDYVNSVGQAEIDAARQASQHAASSFNNLLKQEPGNPLLMSYAGAATAKSSLEKIAKGEKTTALEDGTAMVEQALQLAGNSQAMHGSVPVALEVRFVAASTFLAVPRIMNRKQQGEQLLNEVLGAQQFSQTDLNFRGAVWLRAATLAMEQQRADDARKFLTEIVKNNAPQSRSATELLQKLS</sequence>
<dbReference type="Proteomes" id="UP000650424">
    <property type="component" value="Unassembled WGS sequence"/>
</dbReference>
<evidence type="ECO:0008006" key="4">
    <source>
        <dbReference type="Google" id="ProtNLM"/>
    </source>
</evidence>
<organism evidence="2 3">
    <name type="scientific">Undibacterium hunanense</name>
    <dbReference type="NCBI Taxonomy" id="2762292"/>
    <lineage>
        <taxon>Bacteria</taxon>
        <taxon>Pseudomonadati</taxon>
        <taxon>Pseudomonadota</taxon>
        <taxon>Betaproteobacteria</taxon>
        <taxon>Burkholderiales</taxon>
        <taxon>Oxalobacteraceae</taxon>
        <taxon>Undibacterium</taxon>
    </lineage>
</organism>
<keyword evidence="1" id="KW-0732">Signal</keyword>
<reference evidence="2 3" key="1">
    <citation type="submission" date="2020-08" db="EMBL/GenBank/DDBJ databases">
        <title>Novel species isolated from subtropical streams in China.</title>
        <authorList>
            <person name="Lu H."/>
        </authorList>
    </citation>
    <scope>NUCLEOTIDE SEQUENCE [LARGE SCALE GENOMIC DNA]</scope>
    <source>
        <strain evidence="2 3">CY18W</strain>
    </source>
</reference>
<accession>A0ABR6ZMV3</accession>
<dbReference type="RefSeq" id="WP_186946148.1">
    <property type="nucleotide sequence ID" value="NZ_JACOGF010000002.1"/>
</dbReference>
<name>A0ABR6ZMV3_9BURK</name>
<evidence type="ECO:0000313" key="3">
    <source>
        <dbReference type="Proteomes" id="UP000650424"/>
    </source>
</evidence>
<dbReference type="EMBL" id="JACOGF010000002">
    <property type="protein sequence ID" value="MBC3916919.1"/>
    <property type="molecule type" value="Genomic_DNA"/>
</dbReference>
<keyword evidence="3" id="KW-1185">Reference proteome</keyword>
<feature type="chain" id="PRO_5045478755" description="Tetratricopeptide repeat protein" evidence="1">
    <location>
        <begin position="33"/>
        <end position="254"/>
    </location>
</feature>
<evidence type="ECO:0000256" key="1">
    <source>
        <dbReference type="SAM" id="SignalP"/>
    </source>
</evidence>
<comment type="caution">
    <text evidence="2">The sequence shown here is derived from an EMBL/GenBank/DDBJ whole genome shotgun (WGS) entry which is preliminary data.</text>
</comment>
<proteinExistence type="predicted"/>
<feature type="signal peptide" evidence="1">
    <location>
        <begin position="1"/>
        <end position="32"/>
    </location>
</feature>
<evidence type="ECO:0000313" key="2">
    <source>
        <dbReference type="EMBL" id="MBC3916919.1"/>
    </source>
</evidence>
<protein>
    <recommendedName>
        <fullName evidence="4">Tetratricopeptide repeat protein</fullName>
    </recommendedName>
</protein>